<dbReference type="PANTHER" id="PTHR16134">
    <property type="entry name" value="F-BOX/TPR REPEAT PROTEIN POF3"/>
    <property type="match status" value="1"/>
</dbReference>
<protein>
    <submittedName>
        <fullName evidence="3">F-box/LRR-repeat protein 12-like</fullName>
    </submittedName>
</protein>
<dbReference type="KEGG" id="cvn:111118612"/>
<dbReference type="SUPFAM" id="SSF52047">
    <property type="entry name" value="RNI-like"/>
    <property type="match status" value="1"/>
</dbReference>
<dbReference type="Pfam" id="PF12937">
    <property type="entry name" value="F-box-like"/>
    <property type="match status" value="1"/>
</dbReference>
<dbReference type="SMART" id="SM00256">
    <property type="entry name" value="FBOX"/>
    <property type="match status" value="1"/>
</dbReference>
<accession>A0A8B8CDL6</accession>
<sequence>MDKAISSTNAKKIDDLSEDILLRIFDYLPIKELCVSGRVCRQWRRIVRDNTLWRHVDLLDYRLDLRKMWKVIRSHLSECLLSIKIKGFLDTGKPKSVTHSLSDAMLNDLKDRCPNLKEIHLKNCNTVNLNPRLFPSTLFKLTFENCAIQPGLMKKFTEDLPELSCLDVSRTVRFDDAELSYMCGTDQLKVLIVNGCYRVTVEGLTKIAQQMTRLERLEMEDTGIVNINQNFELAAHHMARHMISLKHLNLKGCIPLTSTNLQNLVFGLKKLQTLNVACCPLKYSSLVEMEPYLRKLKLLELCTHQMEGHSTEKLESILMECSVRLVEKCASKCFHQH</sequence>
<evidence type="ECO:0000259" key="1">
    <source>
        <dbReference type="PROSITE" id="PS50181"/>
    </source>
</evidence>
<evidence type="ECO:0000313" key="3">
    <source>
        <dbReference type="RefSeq" id="XP_022313872.1"/>
    </source>
</evidence>
<dbReference type="PANTHER" id="PTHR16134:SF119">
    <property type="entry name" value="AT02038P-RELATED"/>
    <property type="match status" value="1"/>
</dbReference>
<dbReference type="RefSeq" id="XP_022313872.1">
    <property type="nucleotide sequence ID" value="XM_022458164.1"/>
</dbReference>
<dbReference type="OrthoDB" id="3219396at2759"/>
<dbReference type="GeneID" id="111118612"/>
<dbReference type="Proteomes" id="UP000694844">
    <property type="component" value="Chromosome 2"/>
</dbReference>
<gene>
    <name evidence="3" type="primary">LOC111118612</name>
</gene>
<keyword evidence="2" id="KW-1185">Reference proteome</keyword>
<dbReference type="AlphaFoldDB" id="A0A8B8CDL6"/>
<proteinExistence type="predicted"/>
<reference evidence="3" key="1">
    <citation type="submission" date="2025-08" db="UniProtKB">
        <authorList>
            <consortium name="RefSeq"/>
        </authorList>
    </citation>
    <scope>IDENTIFICATION</scope>
    <source>
        <tissue evidence="3">Whole sample</tissue>
    </source>
</reference>
<dbReference type="InterPro" id="IPR001810">
    <property type="entry name" value="F-box_dom"/>
</dbReference>
<dbReference type="Gene3D" id="3.80.10.10">
    <property type="entry name" value="Ribonuclease Inhibitor"/>
    <property type="match status" value="2"/>
</dbReference>
<name>A0A8B8CDL6_CRAVI</name>
<dbReference type="InterPro" id="IPR032675">
    <property type="entry name" value="LRR_dom_sf"/>
</dbReference>
<feature type="domain" description="F-box" evidence="1">
    <location>
        <begin position="10"/>
        <end position="56"/>
    </location>
</feature>
<organism evidence="2 3">
    <name type="scientific">Crassostrea virginica</name>
    <name type="common">Eastern oyster</name>
    <dbReference type="NCBI Taxonomy" id="6565"/>
    <lineage>
        <taxon>Eukaryota</taxon>
        <taxon>Metazoa</taxon>
        <taxon>Spiralia</taxon>
        <taxon>Lophotrochozoa</taxon>
        <taxon>Mollusca</taxon>
        <taxon>Bivalvia</taxon>
        <taxon>Autobranchia</taxon>
        <taxon>Pteriomorphia</taxon>
        <taxon>Ostreida</taxon>
        <taxon>Ostreoidea</taxon>
        <taxon>Ostreidae</taxon>
        <taxon>Crassostrea</taxon>
    </lineage>
</organism>
<dbReference type="PROSITE" id="PS50181">
    <property type="entry name" value="FBOX"/>
    <property type="match status" value="1"/>
</dbReference>
<evidence type="ECO:0000313" key="2">
    <source>
        <dbReference type="Proteomes" id="UP000694844"/>
    </source>
</evidence>